<dbReference type="GO" id="GO:0046872">
    <property type="term" value="F:metal ion binding"/>
    <property type="evidence" value="ECO:0007669"/>
    <property type="project" value="UniProtKB-KW"/>
</dbReference>
<dbReference type="SUPFAM" id="SSF48576">
    <property type="entry name" value="Terpenoid synthases"/>
    <property type="match status" value="1"/>
</dbReference>
<dbReference type="PANTHER" id="PTHR35201:SF4">
    <property type="entry name" value="BETA-PINACENE SYNTHASE-RELATED"/>
    <property type="match status" value="1"/>
</dbReference>
<comment type="similarity">
    <text evidence="2 4">Belongs to the terpene synthase family.</text>
</comment>
<evidence type="ECO:0000256" key="1">
    <source>
        <dbReference type="ARBA" id="ARBA00001946"/>
    </source>
</evidence>
<dbReference type="RefSeq" id="XP_062757553.1">
    <property type="nucleotide sequence ID" value="XM_062897870.1"/>
</dbReference>
<keyword evidence="3 4" id="KW-0460">Magnesium</keyword>
<dbReference type="AlphaFoldDB" id="A0AAE1IJ47"/>
<name>A0AAE1IJ47_9HYPO</name>
<evidence type="ECO:0000256" key="3">
    <source>
        <dbReference type="ARBA" id="ARBA00022842"/>
    </source>
</evidence>
<dbReference type="GO" id="GO:0010333">
    <property type="term" value="F:terpene synthase activity"/>
    <property type="evidence" value="ECO:0007669"/>
    <property type="project" value="InterPro"/>
</dbReference>
<dbReference type="EC" id="4.2.3.-" evidence="4"/>
<dbReference type="GeneID" id="87917775"/>
<dbReference type="PANTHER" id="PTHR35201">
    <property type="entry name" value="TERPENE SYNTHASE"/>
    <property type="match status" value="1"/>
</dbReference>
<accession>A0AAE1IJ47</accession>
<evidence type="ECO:0000256" key="4">
    <source>
        <dbReference type="RuleBase" id="RU366034"/>
    </source>
</evidence>
<dbReference type="InterPro" id="IPR034686">
    <property type="entry name" value="Terpene_cyclase-like_2"/>
</dbReference>
<evidence type="ECO:0000313" key="6">
    <source>
        <dbReference type="Proteomes" id="UP001273209"/>
    </source>
</evidence>
<dbReference type="EMBL" id="JAWRVG010000010">
    <property type="protein sequence ID" value="KAK4077870.1"/>
    <property type="molecule type" value="Genomic_DNA"/>
</dbReference>
<comment type="caution">
    <text evidence="5">The sequence shown here is derived from an EMBL/GenBank/DDBJ whole genome shotgun (WGS) entry which is preliminary data.</text>
</comment>
<comment type="cofactor">
    <cofactor evidence="1 4">
        <name>Mg(2+)</name>
        <dbReference type="ChEBI" id="CHEBI:18420"/>
    </cofactor>
</comment>
<gene>
    <name evidence="5" type="ORF">Triagg1_3564</name>
</gene>
<dbReference type="SFLD" id="SFLDS00005">
    <property type="entry name" value="Isoprenoid_Synthase_Type_I"/>
    <property type="match status" value="1"/>
</dbReference>
<dbReference type="SFLD" id="SFLDG01020">
    <property type="entry name" value="Terpene_Cyclase_Like_2"/>
    <property type="match status" value="1"/>
</dbReference>
<dbReference type="InterPro" id="IPR008949">
    <property type="entry name" value="Isoprenoid_synthase_dom_sf"/>
</dbReference>
<proteinExistence type="inferred from homology"/>
<keyword evidence="4" id="KW-0479">Metal-binding</keyword>
<organism evidence="5 6">
    <name type="scientific">Trichoderma aggressivum f. europaeum</name>
    <dbReference type="NCBI Taxonomy" id="173218"/>
    <lineage>
        <taxon>Eukaryota</taxon>
        <taxon>Fungi</taxon>
        <taxon>Dikarya</taxon>
        <taxon>Ascomycota</taxon>
        <taxon>Pezizomycotina</taxon>
        <taxon>Sordariomycetes</taxon>
        <taxon>Hypocreomycetidae</taxon>
        <taxon>Hypocreales</taxon>
        <taxon>Hypocreaceae</taxon>
        <taxon>Trichoderma</taxon>
    </lineage>
</organism>
<evidence type="ECO:0000313" key="5">
    <source>
        <dbReference type="EMBL" id="KAK4077870.1"/>
    </source>
</evidence>
<keyword evidence="6" id="KW-1185">Reference proteome</keyword>
<reference evidence="5" key="1">
    <citation type="submission" date="2023-11" db="EMBL/GenBank/DDBJ databases">
        <title>The genome sequences of three competitors of mushroom-forming fungi.</title>
        <authorList>
            <person name="Beijen E."/>
            <person name="Ohm R.A."/>
        </authorList>
    </citation>
    <scope>NUCLEOTIDE SEQUENCE</scope>
    <source>
        <strain evidence="5">CBS 100526</strain>
    </source>
</reference>
<sequence>MKLQSCDFALFASAWWPRAPREELRILAYLSFWLFVWDDEIDESTGTLSDDFEASERYRQNTVAYITETLGFTDDSSLYSQKEAVTPINEIIGSFGVIGKALSQVYNIEQRKRFLREMEFFIQKSQLEQKSRLDGCILSLDEYWDIRMGTSAVGVIMAVNEFSARVNISDIIMDHPDMRILWDESNVNVSIVNDLLSLKKEISKGAIDSLIPILCANTENPQSAIGHALKSLKESIARFDATAWKLLDTIDAVSPDKLNTYEFIQDCRFNCSGNLYWSLRTKRYGMGNVPKDLNGNFLLEF</sequence>
<keyword evidence="4" id="KW-0456">Lyase</keyword>
<dbReference type="Proteomes" id="UP001273209">
    <property type="component" value="Unassembled WGS sequence"/>
</dbReference>
<evidence type="ECO:0000256" key="2">
    <source>
        <dbReference type="ARBA" id="ARBA00006333"/>
    </source>
</evidence>
<dbReference type="Pfam" id="PF19086">
    <property type="entry name" value="Terpene_syn_C_2"/>
    <property type="match status" value="1"/>
</dbReference>
<dbReference type="GO" id="GO:0008299">
    <property type="term" value="P:isoprenoid biosynthetic process"/>
    <property type="evidence" value="ECO:0007669"/>
    <property type="project" value="UniProtKB-ARBA"/>
</dbReference>
<protein>
    <recommendedName>
        <fullName evidence="4">Terpene synthase</fullName>
        <ecNumber evidence="4">4.2.3.-</ecNumber>
    </recommendedName>
</protein>
<dbReference type="Gene3D" id="1.10.600.10">
    <property type="entry name" value="Farnesyl Diphosphate Synthase"/>
    <property type="match status" value="1"/>
</dbReference>